<dbReference type="EMBL" id="CAJNOJ010000176">
    <property type="protein sequence ID" value="CAF1245269.1"/>
    <property type="molecule type" value="Genomic_DNA"/>
</dbReference>
<evidence type="ECO:0000313" key="1">
    <source>
        <dbReference type="EMBL" id="CAF1245269.1"/>
    </source>
</evidence>
<comment type="caution">
    <text evidence="2">The sequence shown here is derived from an EMBL/GenBank/DDBJ whole genome shotgun (WGS) entry which is preliminary data.</text>
</comment>
<organism evidence="2 3">
    <name type="scientific">Adineta ricciae</name>
    <name type="common">Rotifer</name>
    <dbReference type="NCBI Taxonomy" id="249248"/>
    <lineage>
        <taxon>Eukaryota</taxon>
        <taxon>Metazoa</taxon>
        <taxon>Spiralia</taxon>
        <taxon>Gnathifera</taxon>
        <taxon>Rotifera</taxon>
        <taxon>Eurotatoria</taxon>
        <taxon>Bdelloidea</taxon>
        <taxon>Adinetida</taxon>
        <taxon>Adinetidae</taxon>
        <taxon>Adineta</taxon>
    </lineage>
</organism>
<accession>A0A816BAQ7</accession>
<protein>
    <submittedName>
        <fullName evidence="2">Uncharacterized protein</fullName>
    </submittedName>
</protein>
<dbReference type="EMBL" id="CAJNOR010006918">
    <property type="protein sequence ID" value="CAF1606558.1"/>
    <property type="molecule type" value="Genomic_DNA"/>
</dbReference>
<dbReference type="AlphaFoldDB" id="A0A816BAQ7"/>
<dbReference type="Proteomes" id="UP000663852">
    <property type="component" value="Unassembled WGS sequence"/>
</dbReference>
<reference evidence="2" key="1">
    <citation type="submission" date="2021-02" db="EMBL/GenBank/DDBJ databases">
        <authorList>
            <person name="Nowell W R."/>
        </authorList>
    </citation>
    <scope>NUCLEOTIDE SEQUENCE</scope>
</reference>
<name>A0A816BAQ7_ADIRI</name>
<gene>
    <name evidence="1" type="ORF">EDS130_LOCUS27671</name>
    <name evidence="2" type="ORF">XAT740_LOCUS48348</name>
</gene>
<proteinExistence type="predicted"/>
<evidence type="ECO:0000313" key="2">
    <source>
        <dbReference type="EMBL" id="CAF1606558.1"/>
    </source>
</evidence>
<sequence length="692" mass="80928">MDEIDKQMSVLHVQNNISKLNLADSTLNSLTQFYDDSSDEDDDVDGLSININDKVNSVKDIVENGSKNPSQVPVMQLLVCFINYSFGLALYNAAKVKSTYRSWKEKHLSRCSLPPENIIICSLQQVFKTAIEDRITIKQHANAFKKLAMSCQNQATVMQHRDKLLNYLGSNLRPVIRCISADTAFPDDLLRHLDAIDKEICKYLKDVEYSTVIEQDDLDPPLAITARSLSDEMTEHLENVHRAELSEMNRMRDILRRLNLFTLQRQHISIHQSKRETAQRNLHDLELSPFQQNYMDEVFRIQERLNFEEFNLRFKEIFFERQMQDLIDREKNRGEQSIIQGLYIRKDATFCTSEFREYEEYMDEFKSDTIESLSKLIDDTILTEAISFRQHFISLLNRTITEVFEQYIRRSSLPTMHIHKIRSTVDYIASLRLTRRSIYRTYRNQHLQQSIFGKSKEEHHDIGWQFPRIGDSYIAIERTRITANACSSLIQIETRANTYQKLGEKIQLFLSNQTAYLDCSFVLWIRQIINGDKNLEFKEPMLPKACHDMTLFLVQLAHLFVGAESIRYPAALVQAQMVMDLIQAGHLTWSNAFTAADNHIYYPMVLEKATRVCRTLASTFRRYSFYSHRYPGEQLEMDDIMVSKYLNAEYQLTTAWLKLQTTSFNELNDEQILSEVVDRAISRWYPGILVDK</sequence>
<keyword evidence="3" id="KW-1185">Reference proteome</keyword>
<evidence type="ECO:0000313" key="3">
    <source>
        <dbReference type="Proteomes" id="UP000663828"/>
    </source>
</evidence>
<dbReference type="Proteomes" id="UP000663828">
    <property type="component" value="Unassembled WGS sequence"/>
</dbReference>